<organism evidence="1">
    <name type="scientific">Salinispirillum sp. LH 10-3-1</name>
    <dbReference type="NCBI Taxonomy" id="2952525"/>
    <lineage>
        <taxon>Bacteria</taxon>
        <taxon>Pseudomonadati</taxon>
        <taxon>Pseudomonadota</taxon>
        <taxon>Gammaproteobacteria</taxon>
        <taxon>Oceanospirillales</taxon>
        <taxon>Saccharospirillaceae</taxon>
        <taxon>Salinispirillum</taxon>
    </lineage>
</organism>
<dbReference type="EMBL" id="CP101717">
    <property type="protein sequence ID" value="WLD57555.1"/>
    <property type="molecule type" value="Genomic_DNA"/>
</dbReference>
<dbReference type="RefSeq" id="WP_304994840.1">
    <property type="nucleotide sequence ID" value="NZ_CP101717.1"/>
</dbReference>
<reference evidence="1" key="1">
    <citation type="submission" date="2022-07" db="EMBL/GenBank/DDBJ databases">
        <title>Complete genome sequence of Salinispirillum sp. LH10-3-1 capable of multiple carbohydrate inversion isolated from a soda lake.</title>
        <authorList>
            <person name="Liu J."/>
            <person name="Zhai Y."/>
            <person name="Zhang H."/>
            <person name="Yang H."/>
            <person name="Qu J."/>
            <person name="Li J."/>
        </authorList>
    </citation>
    <scope>NUCLEOTIDE SEQUENCE</scope>
    <source>
        <strain evidence="1">LH 10-3-1</strain>
    </source>
</reference>
<evidence type="ECO:0000313" key="1">
    <source>
        <dbReference type="EMBL" id="WLD57555.1"/>
    </source>
</evidence>
<gene>
    <name evidence="1" type="ORF">NFC81_12660</name>
</gene>
<name>A0AB38YFC1_9GAMM</name>
<sequence length="145" mass="16192">MQVGVTHYVQNQTLGNNLQALQGSDKLSAAASAGDENADWLNDQVFWSDRLYELHALAERVRLREIGFTEMAELRQILFERGWITPAQAKAITDISKGMSDRLRYQADEVISNAMSGGDGQLRKELEPVLTMVQNLSAVQDRVAQ</sequence>
<dbReference type="AlphaFoldDB" id="A0AB38YFC1"/>
<proteinExistence type="predicted"/>
<accession>A0AB38YFC1</accession>
<protein>
    <submittedName>
        <fullName evidence="1">Uncharacterized protein</fullName>
    </submittedName>
</protein>